<reference evidence="4 5" key="1">
    <citation type="journal article" date="2019" name="Environ. Microbiol.">
        <title>At the nexus of three kingdoms: the genome of the mycorrhizal fungus Gigaspora margarita provides insights into plant, endobacterial and fungal interactions.</title>
        <authorList>
            <person name="Venice F."/>
            <person name="Ghignone S."/>
            <person name="Salvioli di Fossalunga A."/>
            <person name="Amselem J."/>
            <person name="Novero M."/>
            <person name="Xianan X."/>
            <person name="Sedzielewska Toro K."/>
            <person name="Morin E."/>
            <person name="Lipzen A."/>
            <person name="Grigoriev I.V."/>
            <person name="Henrissat B."/>
            <person name="Martin F.M."/>
            <person name="Bonfante P."/>
        </authorList>
    </citation>
    <scope>NUCLEOTIDE SEQUENCE [LARGE SCALE GENOMIC DNA]</scope>
    <source>
        <strain evidence="4 5">BEG34</strain>
    </source>
</reference>
<evidence type="ECO:0000313" key="4">
    <source>
        <dbReference type="EMBL" id="KAF0521246.1"/>
    </source>
</evidence>
<evidence type="ECO:0000259" key="3">
    <source>
        <dbReference type="PROSITE" id="PS50011"/>
    </source>
</evidence>
<dbReference type="InterPro" id="IPR001245">
    <property type="entry name" value="Ser-Thr/Tyr_kinase_cat_dom"/>
</dbReference>
<dbReference type="PROSITE" id="PS50011">
    <property type="entry name" value="PROTEIN_KINASE_DOM"/>
    <property type="match status" value="1"/>
</dbReference>
<dbReference type="EMBL" id="WTPW01000338">
    <property type="protein sequence ID" value="KAF0521246.1"/>
    <property type="molecule type" value="Genomic_DNA"/>
</dbReference>
<proteinExistence type="predicted"/>
<dbReference type="InterPro" id="IPR011009">
    <property type="entry name" value="Kinase-like_dom_sf"/>
</dbReference>
<comment type="caution">
    <text evidence="4">The sequence shown here is derived from an EMBL/GenBank/DDBJ whole genome shotgun (WGS) entry which is preliminary data.</text>
</comment>
<accession>A0A8H4AQ03</accession>
<organism evidence="4 5">
    <name type="scientific">Gigaspora margarita</name>
    <dbReference type="NCBI Taxonomy" id="4874"/>
    <lineage>
        <taxon>Eukaryota</taxon>
        <taxon>Fungi</taxon>
        <taxon>Fungi incertae sedis</taxon>
        <taxon>Mucoromycota</taxon>
        <taxon>Glomeromycotina</taxon>
        <taxon>Glomeromycetes</taxon>
        <taxon>Diversisporales</taxon>
        <taxon>Gigasporaceae</taxon>
        <taxon>Gigaspora</taxon>
    </lineage>
</organism>
<evidence type="ECO:0000313" key="5">
    <source>
        <dbReference type="Proteomes" id="UP000439903"/>
    </source>
</evidence>
<dbReference type="SUPFAM" id="SSF56112">
    <property type="entry name" value="Protein kinase-like (PK-like)"/>
    <property type="match status" value="1"/>
</dbReference>
<dbReference type="GO" id="GO:0004672">
    <property type="term" value="F:protein kinase activity"/>
    <property type="evidence" value="ECO:0007669"/>
    <property type="project" value="InterPro"/>
</dbReference>
<protein>
    <submittedName>
        <fullName evidence="4">Kinase-like domain-containing protein</fullName>
    </submittedName>
</protein>
<dbReference type="PANTHER" id="PTHR27001:SF931">
    <property type="entry name" value="OS11G0664100 PROTEIN"/>
    <property type="match status" value="1"/>
</dbReference>
<evidence type="ECO:0000256" key="2">
    <source>
        <dbReference type="ARBA" id="ARBA00022840"/>
    </source>
</evidence>
<dbReference type="InterPro" id="IPR000719">
    <property type="entry name" value="Prot_kinase_dom"/>
</dbReference>
<evidence type="ECO:0000256" key="1">
    <source>
        <dbReference type="ARBA" id="ARBA00022741"/>
    </source>
</evidence>
<dbReference type="Pfam" id="PF07714">
    <property type="entry name" value="PK_Tyr_Ser-Thr"/>
    <property type="match status" value="1"/>
</dbReference>
<dbReference type="GO" id="GO:0005886">
    <property type="term" value="C:plasma membrane"/>
    <property type="evidence" value="ECO:0007669"/>
    <property type="project" value="TreeGrafter"/>
</dbReference>
<dbReference type="GO" id="GO:0005524">
    <property type="term" value="F:ATP binding"/>
    <property type="evidence" value="ECO:0007669"/>
    <property type="project" value="UniProtKB-KW"/>
</dbReference>
<gene>
    <name evidence="4" type="ORF">F8M41_015885</name>
</gene>
<dbReference type="Proteomes" id="UP000439903">
    <property type="component" value="Unassembled WGS sequence"/>
</dbReference>
<feature type="domain" description="Protein kinase" evidence="3">
    <location>
        <begin position="28"/>
        <end position="322"/>
    </location>
</feature>
<keyword evidence="4" id="KW-0418">Kinase</keyword>
<keyword evidence="5" id="KW-1185">Reference proteome</keyword>
<keyword evidence="1" id="KW-0547">Nucleotide-binding</keyword>
<sequence length="322" mass="37290">MGATGNKFQQLQKYIIEKNVTCYDHTRFKIVELIKNEEFTRVYRAVFKNKITVILKSFENNDLTINEVINELKLYRGVDIHPNIIRFNGVTRQEGDPSIIPYMLIYEDVNGGTLRSYLHENSQHLSWNDMIKFSLQIANAVKYLHAKGIINLGLHLENIFMHNNNIKLADYGLSNRLKRQAVKYQDLGLDKKSDIYTVGILMQEMYNNILFAKNVVSPMDKYIKIYKDCLCNEPNSRPEIQFIVSNLKSLIVNCNQNINSHDLVITHPQNSFIIQDSIRYNSILLQESPAHVFNIEPNHTLESPTDLNNLLEIEPNNANFLS</sequence>
<dbReference type="AlphaFoldDB" id="A0A8H4AQ03"/>
<keyword evidence="4" id="KW-0808">Transferase</keyword>
<keyword evidence="2" id="KW-0067">ATP-binding</keyword>
<name>A0A8H4AQ03_GIGMA</name>
<dbReference type="Gene3D" id="1.10.510.10">
    <property type="entry name" value="Transferase(Phosphotransferase) domain 1"/>
    <property type="match status" value="1"/>
</dbReference>
<dbReference type="PANTHER" id="PTHR27001">
    <property type="entry name" value="OS01G0253100 PROTEIN"/>
    <property type="match status" value="1"/>
</dbReference>
<dbReference type="OrthoDB" id="10261027at2759"/>